<proteinExistence type="predicted"/>
<dbReference type="AlphaFoldDB" id="A0A139AJM7"/>
<evidence type="ECO:0000313" key="1">
    <source>
        <dbReference type="EMBL" id="KXS16959.1"/>
    </source>
</evidence>
<reference evidence="1 2" key="1">
    <citation type="journal article" date="2015" name="Genome Biol. Evol.">
        <title>Phylogenomic analyses indicate that early fungi evolved digesting cell walls of algal ancestors of land plants.</title>
        <authorList>
            <person name="Chang Y."/>
            <person name="Wang S."/>
            <person name="Sekimoto S."/>
            <person name="Aerts A.L."/>
            <person name="Choi C."/>
            <person name="Clum A."/>
            <person name="LaButti K.M."/>
            <person name="Lindquist E.A."/>
            <person name="Yee Ngan C."/>
            <person name="Ohm R.A."/>
            <person name="Salamov A.A."/>
            <person name="Grigoriev I.V."/>
            <person name="Spatafora J.W."/>
            <person name="Berbee M.L."/>
        </authorList>
    </citation>
    <scope>NUCLEOTIDE SEQUENCE [LARGE SCALE GENOMIC DNA]</scope>
    <source>
        <strain evidence="1 2">JEL478</strain>
    </source>
</reference>
<name>A0A139AJM7_GONPJ</name>
<sequence>MVDLEHQNSEQLSEMDFNDAHDRSFGKTESFTAAQMEFVVLASILIAHGSAYIETVKDSLDRIASMVNSSMKHFARHSFLSNSGVDLIHPFLRHERHGDAGVVTLSATVLAATLVVSSVSGVDVEPTYNVKERVYDSKSASELIQSCAEALSSDDVSVVAKEHVLLTLEAIVRDWP</sequence>
<protein>
    <submittedName>
        <fullName evidence="1">Uncharacterized protein</fullName>
    </submittedName>
</protein>
<dbReference type="EMBL" id="KQ965749">
    <property type="protein sequence ID" value="KXS16959.1"/>
    <property type="molecule type" value="Genomic_DNA"/>
</dbReference>
<evidence type="ECO:0000313" key="2">
    <source>
        <dbReference type="Proteomes" id="UP000070544"/>
    </source>
</evidence>
<keyword evidence="2" id="KW-1185">Reference proteome</keyword>
<dbReference type="Proteomes" id="UP000070544">
    <property type="component" value="Unassembled WGS sequence"/>
</dbReference>
<gene>
    <name evidence="1" type="ORF">M427DRAFT_54991</name>
</gene>
<accession>A0A139AJM7</accession>
<organism evidence="1 2">
    <name type="scientific">Gonapodya prolifera (strain JEL478)</name>
    <name type="common">Monoblepharis prolifera</name>
    <dbReference type="NCBI Taxonomy" id="1344416"/>
    <lineage>
        <taxon>Eukaryota</taxon>
        <taxon>Fungi</taxon>
        <taxon>Fungi incertae sedis</taxon>
        <taxon>Chytridiomycota</taxon>
        <taxon>Chytridiomycota incertae sedis</taxon>
        <taxon>Monoblepharidomycetes</taxon>
        <taxon>Monoblepharidales</taxon>
        <taxon>Gonapodyaceae</taxon>
        <taxon>Gonapodya</taxon>
    </lineage>
</organism>